<dbReference type="STRING" id="34690.A0A182TLK6"/>
<feature type="region of interest" description="Disordered" evidence="1">
    <location>
        <begin position="1"/>
        <end position="65"/>
    </location>
</feature>
<evidence type="ECO:0000256" key="1">
    <source>
        <dbReference type="SAM" id="MobiDB-lite"/>
    </source>
</evidence>
<reference evidence="2" key="2">
    <citation type="submission" date="2020-05" db="UniProtKB">
        <authorList>
            <consortium name="EnsemblMetazoa"/>
        </authorList>
    </citation>
    <scope>IDENTIFICATION</scope>
    <source>
        <strain evidence="2">CM1001059</strain>
    </source>
</reference>
<dbReference type="EnsemblMetazoa" id="AMEC004541-RA">
    <property type="protein sequence ID" value="AMEC004541-PA"/>
    <property type="gene ID" value="AMEC004541"/>
</dbReference>
<dbReference type="AlphaFoldDB" id="A0A182TLK6"/>
<sequence>MPVGSYSPSSFGKGTRHHHDDGASGGGASGSSTPSRTNHHSRNSSANNNGAAGGSGGSASGPTHNVLAKTSAGFLENLNARLAEQRLSGKAFAVRNLINSKALPDPRICHESLMDQIKRGATLKRNRTINDRSAPKIH</sequence>
<evidence type="ECO:0000313" key="3">
    <source>
        <dbReference type="Proteomes" id="UP000075902"/>
    </source>
</evidence>
<reference evidence="3" key="1">
    <citation type="submission" date="2014-01" db="EMBL/GenBank/DDBJ databases">
        <title>The Genome Sequence of Anopheles melas CM1001059_A (V2).</title>
        <authorList>
            <consortium name="The Broad Institute Genomics Platform"/>
            <person name="Neafsey D.E."/>
            <person name="Besansky N."/>
            <person name="Howell P."/>
            <person name="Walton C."/>
            <person name="Young S.K."/>
            <person name="Zeng Q."/>
            <person name="Gargeya S."/>
            <person name="Fitzgerald M."/>
            <person name="Haas B."/>
            <person name="Abouelleil A."/>
            <person name="Allen A.W."/>
            <person name="Alvarado L."/>
            <person name="Arachchi H.M."/>
            <person name="Berlin A.M."/>
            <person name="Chapman S.B."/>
            <person name="Gainer-Dewar J."/>
            <person name="Goldberg J."/>
            <person name="Griggs A."/>
            <person name="Gujja S."/>
            <person name="Hansen M."/>
            <person name="Howarth C."/>
            <person name="Imamovic A."/>
            <person name="Ireland A."/>
            <person name="Larimer J."/>
            <person name="McCowan C."/>
            <person name="Murphy C."/>
            <person name="Pearson M."/>
            <person name="Poon T.W."/>
            <person name="Priest M."/>
            <person name="Roberts A."/>
            <person name="Saif S."/>
            <person name="Shea T."/>
            <person name="Sisk P."/>
            <person name="Sykes S."/>
            <person name="Wortman J."/>
            <person name="Nusbaum C."/>
            <person name="Birren B."/>
        </authorList>
    </citation>
    <scope>NUCLEOTIDE SEQUENCE [LARGE SCALE GENOMIC DNA]</scope>
    <source>
        <strain evidence="3">CM1001059</strain>
    </source>
</reference>
<keyword evidence="3" id="KW-1185">Reference proteome</keyword>
<proteinExistence type="predicted"/>
<dbReference type="Proteomes" id="UP000075902">
    <property type="component" value="Unassembled WGS sequence"/>
</dbReference>
<protein>
    <submittedName>
        <fullName evidence="2">Uncharacterized protein</fullName>
    </submittedName>
</protein>
<name>A0A182TLK6_9DIPT</name>
<accession>A0A182TLK6</accession>
<dbReference type="VEuPathDB" id="VectorBase:AMEC004541"/>
<organism evidence="2 3">
    <name type="scientific">Anopheles melas</name>
    <dbReference type="NCBI Taxonomy" id="34690"/>
    <lineage>
        <taxon>Eukaryota</taxon>
        <taxon>Metazoa</taxon>
        <taxon>Ecdysozoa</taxon>
        <taxon>Arthropoda</taxon>
        <taxon>Hexapoda</taxon>
        <taxon>Insecta</taxon>
        <taxon>Pterygota</taxon>
        <taxon>Neoptera</taxon>
        <taxon>Endopterygota</taxon>
        <taxon>Diptera</taxon>
        <taxon>Nematocera</taxon>
        <taxon>Culicoidea</taxon>
        <taxon>Culicidae</taxon>
        <taxon>Anophelinae</taxon>
        <taxon>Anopheles</taxon>
    </lineage>
</organism>
<feature type="compositionally biased region" description="Polar residues" evidence="1">
    <location>
        <begin position="1"/>
        <end position="12"/>
    </location>
</feature>
<evidence type="ECO:0000313" key="2">
    <source>
        <dbReference type="EnsemblMetazoa" id="AMEC004541-PA"/>
    </source>
</evidence>